<dbReference type="AlphaFoldDB" id="A0AAP0B3A0"/>
<keyword evidence="2" id="KW-1185">Reference proteome</keyword>
<sequence length="57" mass="6664">MKILHYLKGKHVVELLFVKECIISKMVDTKMYNLLFTIGSTWGSYQHHTMVMAFADD</sequence>
<reference evidence="1 2" key="1">
    <citation type="journal article" date="2022" name="Nat. Plants">
        <title>Genomes of leafy and leafless Platanthera orchids illuminate the evolution of mycoheterotrophy.</title>
        <authorList>
            <person name="Li M.H."/>
            <person name="Liu K.W."/>
            <person name="Li Z."/>
            <person name="Lu H.C."/>
            <person name="Ye Q.L."/>
            <person name="Zhang D."/>
            <person name="Wang J.Y."/>
            <person name="Li Y.F."/>
            <person name="Zhong Z.M."/>
            <person name="Liu X."/>
            <person name="Yu X."/>
            <person name="Liu D.K."/>
            <person name="Tu X.D."/>
            <person name="Liu B."/>
            <person name="Hao Y."/>
            <person name="Liao X.Y."/>
            <person name="Jiang Y.T."/>
            <person name="Sun W.H."/>
            <person name="Chen J."/>
            <person name="Chen Y.Q."/>
            <person name="Ai Y."/>
            <person name="Zhai J.W."/>
            <person name="Wu S.S."/>
            <person name="Zhou Z."/>
            <person name="Hsiao Y.Y."/>
            <person name="Wu W.L."/>
            <person name="Chen Y.Y."/>
            <person name="Lin Y.F."/>
            <person name="Hsu J.L."/>
            <person name="Li C.Y."/>
            <person name="Wang Z.W."/>
            <person name="Zhao X."/>
            <person name="Zhong W.Y."/>
            <person name="Ma X.K."/>
            <person name="Ma L."/>
            <person name="Huang J."/>
            <person name="Chen G.Z."/>
            <person name="Huang M.Z."/>
            <person name="Huang L."/>
            <person name="Peng D.H."/>
            <person name="Luo Y.B."/>
            <person name="Zou S.Q."/>
            <person name="Chen S.P."/>
            <person name="Lan S."/>
            <person name="Tsai W.C."/>
            <person name="Van de Peer Y."/>
            <person name="Liu Z.J."/>
        </authorList>
    </citation>
    <scope>NUCLEOTIDE SEQUENCE [LARGE SCALE GENOMIC DNA]</scope>
    <source>
        <strain evidence="1">Lor287</strain>
    </source>
</reference>
<dbReference type="EMBL" id="JBBWWQ010000016">
    <property type="protein sequence ID" value="KAK8925943.1"/>
    <property type="molecule type" value="Genomic_DNA"/>
</dbReference>
<evidence type="ECO:0000313" key="2">
    <source>
        <dbReference type="Proteomes" id="UP001418222"/>
    </source>
</evidence>
<gene>
    <name evidence="1" type="ORF">KSP39_PZI018717</name>
</gene>
<evidence type="ECO:0000313" key="1">
    <source>
        <dbReference type="EMBL" id="KAK8925943.1"/>
    </source>
</evidence>
<name>A0AAP0B3A0_9ASPA</name>
<protein>
    <submittedName>
        <fullName evidence="1">Uncharacterized protein</fullName>
    </submittedName>
</protein>
<accession>A0AAP0B3A0</accession>
<organism evidence="1 2">
    <name type="scientific">Platanthera zijinensis</name>
    <dbReference type="NCBI Taxonomy" id="2320716"/>
    <lineage>
        <taxon>Eukaryota</taxon>
        <taxon>Viridiplantae</taxon>
        <taxon>Streptophyta</taxon>
        <taxon>Embryophyta</taxon>
        <taxon>Tracheophyta</taxon>
        <taxon>Spermatophyta</taxon>
        <taxon>Magnoliopsida</taxon>
        <taxon>Liliopsida</taxon>
        <taxon>Asparagales</taxon>
        <taxon>Orchidaceae</taxon>
        <taxon>Orchidoideae</taxon>
        <taxon>Orchideae</taxon>
        <taxon>Orchidinae</taxon>
        <taxon>Platanthera</taxon>
    </lineage>
</organism>
<dbReference type="Proteomes" id="UP001418222">
    <property type="component" value="Unassembled WGS sequence"/>
</dbReference>
<proteinExistence type="predicted"/>
<comment type="caution">
    <text evidence="1">The sequence shown here is derived from an EMBL/GenBank/DDBJ whole genome shotgun (WGS) entry which is preliminary data.</text>
</comment>